<name>A0A939M0X7_9BRAD</name>
<sequence>MRLILIVFLLLLSPLAYSQTCSCGPDFCQGDPRYPQLLANKKASLSVNYPSDLVALLDRDGACVARVEQAPDGFSLMTVSSDGSKLTITWDDDNERISRQQVTEGVARAYYKFNTARRFSCCNDPNYDARPDWDANLGINTGIAIACKKSGSGVICQ</sequence>
<dbReference type="AlphaFoldDB" id="A0A939M0X7"/>
<evidence type="ECO:0000313" key="4">
    <source>
        <dbReference type="Proteomes" id="UP000664702"/>
    </source>
</evidence>
<gene>
    <name evidence="3" type="ORF">J4G43_005805</name>
    <name evidence="2" type="ORF">J4G43_07990</name>
</gene>
<evidence type="ECO:0000313" key="3">
    <source>
        <dbReference type="EMBL" id="UEM13812.1"/>
    </source>
</evidence>
<protein>
    <submittedName>
        <fullName evidence="2">Uncharacterized protein</fullName>
    </submittedName>
</protein>
<dbReference type="EMBL" id="JAGEMI010000001">
    <property type="protein sequence ID" value="MBO1860909.1"/>
    <property type="molecule type" value="Genomic_DNA"/>
</dbReference>
<feature type="signal peptide" evidence="1">
    <location>
        <begin position="1"/>
        <end position="18"/>
    </location>
</feature>
<evidence type="ECO:0000313" key="2">
    <source>
        <dbReference type="EMBL" id="MBO1860909.1"/>
    </source>
</evidence>
<accession>A0A939M0X7</accession>
<organism evidence="2">
    <name type="scientific">Bradyrhizobium barranii subsp. barranii</name>
    <dbReference type="NCBI Taxonomy" id="2823807"/>
    <lineage>
        <taxon>Bacteria</taxon>
        <taxon>Pseudomonadati</taxon>
        <taxon>Pseudomonadota</taxon>
        <taxon>Alphaproteobacteria</taxon>
        <taxon>Hyphomicrobiales</taxon>
        <taxon>Nitrobacteraceae</taxon>
        <taxon>Bradyrhizobium</taxon>
        <taxon>Bradyrhizobium barranii</taxon>
    </lineage>
</organism>
<feature type="chain" id="PRO_5037819562" evidence="1">
    <location>
        <begin position="19"/>
        <end position="157"/>
    </location>
</feature>
<evidence type="ECO:0000256" key="1">
    <source>
        <dbReference type="SAM" id="SignalP"/>
    </source>
</evidence>
<keyword evidence="1" id="KW-0732">Signal</keyword>
<reference evidence="2" key="1">
    <citation type="submission" date="2021-03" db="EMBL/GenBank/DDBJ databases">
        <title>Whole Genome Sequence of Bradyrhizobium sp. Strain 144S4.</title>
        <authorList>
            <person name="Bromfield E.S.P."/>
            <person name="Cloutier S."/>
        </authorList>
    </citation>
    <scope>NUCLEOTIDE SEQUENCE [LARGE SCALE GENOMIC DNA]</scope>
    <source>
        <strain evidence="2">144S4</strain>
    </source>
</reference>
<dbReference type="KEGG" id="bban:J4G43_005805"/>
<dbReference type="Proteomes" id="UP000664702">
    <property type="component" value="Chromosome"/>
</dbReference>
<dbReference type="EMBL" id="CP086136">
    <property type="protein sequence ID" value="UEM13812.1"/>
    <property type="molecule type" value="Genomic_DNA"/>
</dbReference>
<dbReference type="RefSeq" id="WP_028153450.1">
    <property type="nucleotide sequence ID" value="NZ_CP086136.1"/>
</dbReference>
<reference evidence="3 4" key="2">
    <citation type="journal article" date="2022" name="Int. J. Syst. Evol. Microbiol.">
        <title>Strains of Bradyrhizobium barranii sp. nov. associated with legumes native to Canada are symbionts of soybeans and belong to different subspecies (subsp. barranii subsp. nov. and subsp. apii subsp. nov.) and symbiovars (sv. glycinearum and sv. septentrionale).</title>
        <authorList>
            <person name="Bromfield E.S.P."/>
            <person name="Cloutier S."/>
            <person name="Wasai-Hara S."/>
            <person name="Minamisawa K."/>
        </authorList>
    </citation>
    <scope>NUCLEOTIDE SEQUENCE [LARGE SCALE GENOMIC DNA]</scope>
    <source>
        <strain evidence="3 4">144S4</strain>
    </source>
</reference>
<proteinExistence type="predicted"/>